<protein>
    <recommendedName>
        <fullName evidence="3">Water stress and hypersensitive response domain-containing protein</fullName>
    </recommendedName>
</protein>
<feature type="signal peptide" evidence="2">
    <location>
        <begin position="1"/>
        <end position="22"/>
    </location>
</feature>
<evidence type="ECO:0000256" key="2">
    <source>
        <dbReference type="SAM" id="SignalP"/>
    </source>
</evidence>
<dbReference type="OrthoDB" id="1883584at2759"/>
<dbReference type="GO" id="GO:0005829">
    <property type="term" value="C:cytosol"/>
    <property type="evidence" value="ECO:0007669"/>
    <property type="project" value="TreeGrafter"/>
</dbReference>
<evidence type="ECO:0000256" key="1">
    <source>
        <dbReference type="ARBA" id="ARBA00005960"/>
    </source>
</evidence>
<dbReference type="InterPro" id="IPR004864">
    <property type="entry name" value="LEA_2"/>
</dbReference>
<evidence type="ECO:0000313" key="4">
    <source>
        <dbReference type="EMBL" id="KAH7387835.1"/>
    </source>
</evidence>
<keyword evidence="2" id="KW-0732">Signal</keyword>
<feature type="chain" id="PRO_5035849386" description="Water stress and hypersensitive response domain-containing protein" evidence="2">
    <location>
        <begin position="23"/>
        <end position="305"/>
    </location>
</feature>
<dbReference type="PANTHER" id="PTHR31459:SF2">
    <property type="entry name" value="OS03G0843300 PROTEIN"/>
    <property type="match status" value="1"/>
</dbReference>
<name>A0A8T2T2I9_CERRI</name>
<dbReference type="AlphaFoldDB" id="A0A8T2T2I9"/>
<comment type="caution">
    <text evidence="4">The sequence shown here is derived from an EMBL/GenBank/DDBJ whole genome shotgun (WGS) entry which is preliminary data.</text>
</comment>
<dbReference type="Pfam" id="PF03168">
    <property type="entry name" value="LEA_2"/>
    <property type="match status" value="2"/>
</dbReference>
<dbReference type="EMBL" id="CM035421">
    <property type="protein sequence ID" value="KAH7387835.1"/>
    <property type="molecule type" value="Genomic_DNA"/>
</dbReference>
<comment type="similarity">
    <text evidence="1">Belongs to the LEA type 2 family.</text>
</comment>
<sequence length="305" mass="34051">MLLISWLCLGSRYSVLLKGVATCKFFAVRKKPTKRKEVGGFFRKPTAAVSGFHILHISLEKVDIVVDVLVTNPNPIPIPLVDIIYLIESDGHKLISRTIPDAGTVRAHGSETIKIPICLIYRDVKDTYDDIQPGEIIPYRVSVELLIDVPIIGRVSLPLEKKVETPAPYKPDVDLDKIEYDRFSLEETTASLHLKVENKNKFDLGVNTLEYNFTLGDDNIANATLSESTKIKAYSRNLGIIQGILEVPITFRPKDLGSAMWDIIRGRGAGYSMKGKLEVDTPFGPMNIPFSKEGGKEQVKERSRN</sequence>
<keyword evidence="5" id="KW-1185">Reference proteome</keyword>
<dbReference type="InterPro" id="IPR045043">
    <property type="entry name" value="Lea14-like"/>
</dbReference>
<evidence type="ECO:0000259" key="3">
    <source>
        <dbReference type="SMART" id="SM00769"/>
    </source>
</evidence>
<dbReference type="Gene3D" id="2.60.40.1820">
    <property type="match status" value="2"/>
</dbReference>
<reference evidence="4" key="1">
    <citation type="submission" date="2021-08" db="EMBL/GenBank/DDBJ databases">
        <title>WGS assembly of Ceratopteris richardii.</title>
        <authorList>
            <person name="Marchant D.B."/>
            <person name="Chen G."/>
            <person name="Jenkins J."/>
            <person name="Shu S."/>
            <person name="Leebens-Mack J."/>
            <person name="Grimwood J."/>
            <person name="Schmutz J."/>
            <person name="Soltis P."/>
            <person name="Soltis D."/>
            <person name="Chen Z.-H."/>
        </authorList>
    </citation>
    <scope>NUCLEOTIDE SEQUENCE</scope>
    <source>
        <strain evidence="4">Whitten #5841</strain>
        <tissue evidence="4">Leaf</tissue>
    </source>
</reference>
<dbReference type="OMA" id="LDKPKHA"/>
<dbReference type="GO" id="GO:0009269">
    <property type="term" value="P:response to desiccation"/>
    <property type="evidence" value="ECO:0007669"/>
    <property type="project" value="InterPro"/>
</dbReference>
<proteinExistence type="inferred from homology"/>
<feature type="domain" description="Water stress and hypersensitive response" evidence="3">
    <location>
        <begin position="173"/>
        <end position="296"/>
    </location>
</feature>
<feature type="domain" description="Water stress and hypersensitive response" evidence="3">
    <location>
        <begin position="47"/>
        <end position="164"/>
    </location>
</feature>
<dbReference type="PANTHER" id="PTHR31459">
    <property type="match status" value="1"/>
</dbReference>
<dbReference type="InterPro" id="IPR013990">
    <property type="entry name" value="WHy-dom"/>
</dbReference>
<dbReference type="SUPFAM" id="SSF117070">
    <property type="entry name" value="LEA14-like"/>
    <property type="match status" value="2"/>
</dbReference>
<gene>
    <name evidence="4" type="ORF">KP509_16G044300</name>
</gene>
<organism evidence="4 5">
    <name type="scientific">Ceratopteris richardii</name>
    <name type="common">Triangle waterfern</name>
    <dbReference type="NCBI Taxonomy" id="49495"/>
    <lineage>
        <taxon>Eukaryota</taxon>
        <taxon>Viridiplantae</taxon>
        <taxon>Streptophyta</taxon>
        <taxon>Embryophyta</taxon>
        <taxon>Tracheophyta</taxon>
        <taxon>Polypodiopsida</taxon>
        <taxon>Polypodiidae</taxon>
        <taxon>Polypodiales</taxon>
        <taxon>Pteridineae</taxon>
        <taxon>Pteridaceae</taxon>
        <taxon>Parkerioideae</taxon>
        <taxon>Ceratopteris</taxon>
    </lineage>
</organism>
<accession>A0A8T2T2I9</accession>
<evidence type="ECO:0000313" key="5">
    <source>
        <dbReference type="Proteomes" id="UP000825935"/>
    </source>
</evidence>
<dbReference type="SMART" id="SM00769">
    <property type="entry name" value="WHy"/>
    <property type="match status" value="2"/>
</dbReference>
<dbReference type="Proteomes" id="UP000825935">
    <property type="component" value="Chromosome 16"/>
</dbReference>